<dbReference type="AlphaFoldDB" id="A0A8K0RKY8"/>
<keyword evidence="3 6" id="KW-1133">Transmembrane helix</keyword>
<comment type="similarity">
    <text evidence="5">Belongs to the SAT4 family.</text>
</comment>
<dbReference type="OrthoDB" id="3648173at2759"/>
<feature type="domain" description="Rhodopsin" evidence="7">
    <location>
        <begin position="27"/>
        <end position="273"/>
    </location>
</feature>
<dbReference type="EMBL" id="JAGMVJ010000001">
    <property type="protein sequence ID" value="KAH7095701.1"/>
    <property type="molecule type" value="Genomic_DNA"/>
</dbReference>
<feature type="transmembrane region" description="Helical" evidence="6">
    <location>
        <begin position="94"/>
        <end position="116"/>
    </location>
</feature>
<proteinExistence type="inferred from homology"/>
<feature type="transmembrane region" description="Helical" evidence="6">
    <location>
        <begin position="128"/>
        <end position="150"/>
    </location>
</feature>
<feature type="transmembrane region" description="Helical" evidence="6">
    <location>
        <begin position="12"/>
        <end position="31"/>
    </location>
</feature>
<feature type="transmembrane region" description="Helical" evidence="6">
    <location>
        <begin position="178"/>
        <end position="197"/>
    </location>
</feature>
<evidence type="ECO:0000256" key="3">
    <source>
        <dbReference type="ARBA" id="ARBA00022989"/>
    </source>
</evidence>
<evidence type="ECO:0000259" key="7">
    <source>
        <dbReference type="Pfam" id="PF20684"/>
    </source>
</evidence>
<feature type="transmembrane region" description="Helical" evidence="6">
    <location>
        <begin position="43"/>
        <end position="68"/>
    </location>
</feature>
<protein>
    <recommendedName>
        <fullName evidence="7">Rhodopsin domain-containing protein</fullName>
    </recommendedName>
</protein>
<dbReference type="PANTHER" id="PTHR33048:SF47">
    <property type="entry name" value="INTEGRAL MEMBRANE PROTEIN-RELATED"/>
    <property type="match status" value="1"/>
</dbReference>
<comment type="caution">
    <text evidence="8">The sequence shown here is derived from an EMBL/GenBank/DDBJ whole genome shotgun (WGS) entry which is preliminary data.</text>
</comment>
<evidence type="ECO:0000256" key="4">
    <source>
        <dbReference type="ARBA" id="ARBA00023136"/>
    </source>
</evidence>
<evidence type="ECO:0000256" key="2">
    <source>
        <dbReference type="ARBA" id="ARBA00022692"/>
    </source>
</evidence>
<sequence length="361" mass="40550">MDLRHNGTTLAVLVILFGTFTLSVFILRIWFRVTRRKYNCADTILTASVICGIIQSIVWLLMVFSFGYGKLKADIPPSVLKAQWAPKLLYMNQIIFKLTTPLCKLSLCVLYQTICAASSGRVVERTRVAIWLTITLIIGAYASALVVSIFQCTPIRKVWEPKTQGSCIDVTKFRYSTAVLNIATSLMVITLPIPVLLKLKHQRPEIKQLIGLVLLGLIHTSLTIARFAIMFFPDPWIKTEPLYGWVPAQTLAVCEMNANILFATLVVMRPAFQAIYHVIIPRSTRRIPSVSTGSGQPDSKIASFRRAWTRHQIRWLGETDLLQTTHISTMHTIEESRMSQYKLQSTSGDEKQGCVSSCTAV</sequence>
<evidence type="ECO:0000256" key="5">
    <source>
        <dbReference type="ARBA" id="ARBA00038359"/>
    </source>
</evidence>
<reference evidence="8" key="1">
    <citation type="journal article" date="2021" name="Nat. Commun.">
        <title>Genetic determinants of endophytism in the Arabidopsis root mycobiome.</title>
        <authorList>
            <person name="Mesny F."/>
            <person name="Miyauchi S."/>
            <person name="Thiergart T."/>
            <person name="Pickel B."/>
            <person name="Atanasova L."/>
            <person name="Karlsson M."/>
            <person name="Huettel B."/>
            <person name="Barry K.W."/>
            <person name="Haridas S."/>
            <person name="Chen C."/>
            <person name="Bauer D."/>
            <person name="Andreopoulos W."/>
            <person name="Pangilinan J."/>
            <person name="LaButti K."/>
            <person name="Riley R."/>
            <person name="Lipzen A."/>
            <person name="Clum A."/>
            <person name="Drula E."/>
            <person name="Henrissat B."/>
            <person name="Kohler A."/>
            <person name="Grigoriev I.V."/>
            <person name="Martin F.M."/>
            <person name="Hacquard S."/>
        </authorList>
    </citation>
    <scope>NUCLEOTIDE SEQUENCE</scope>
    <source>
        <strain evidence="8">MPI-SDFR-AT-0120</strain>
    </source>
</reference>
<comment type="subcellular location">
    <subcellularLocation>
        <location evidence="1">Membrane</location>
        <topology evidence="1">Multi-pass membrane protein</topology>
    </subcellularLocation>
</comment>
<dbReference type="Pfam" id="PF20684">
    <property type="entry name" value="Fung_rhodopsin"/>
    <property type="match status" value="1"/>
</dbReference>
<evidence type="ECO:0000256" key="6">
    <source>
        <dbReference type="SAM" id="Phobius"/>
    </source>
</evidence>
<accession>A0A8K0RKY8</accession>
<keyword evidence="2 6" id="KW-0812">Transmembrane</keyword>
<evidence type="ECO:0000313" key="8">
    <source>
        <dbReference type="EMBL" id="KAH7095701.1"/>
    </source>
</evidence>
<dbReference type="InterPro" id="IPR052337">
    <property type="entry name" value="SAT4-like"/>
</dbReference>
<feature type="transmembrane region" description="Helical" evidence="6">
    <location>
        <begin position="209"/>
        <end position="232"/>
    </location>
</feature>
<evidence type="ECO:0000256" key="1">
    <source>
        <dbReference type="ARBA" id="ARBA00004141"/>
    </source>
</evidence>
<keyword evidence="4 6" id="KW-0472">Membrane</keyword>
<organism evidence="8 9">
    <name type="scientific">Paraphoma chrysanthemicola</name>
    <dbReference type="NCBI Taxonomy" id="798071"/>
    <lineage>
        <taxon>Eukaryota</taxon>
        <taxon>Fungi</taxon>
        <taxon>Dikarya</taxon>
        <taxon>Ascomycota</taxon>
        <taxon>Pezizomycotina</taxon>
        <taxon>Dothideomycetes</taxon>
        <taxon>Pleosporomycetidae</taxon>
        <taxon>Pleosporales</taxon>
        <taxon>Pleosporineae</taxon>
        <taxon>Phaeosphaeriaceae</taxon>
        <taxon>Paraphoma</taxon>
    </lineage>
</organism>
<evidence type="ECO:0000313" key="9">
    <source>
        <dbReference type="Proteomes" id="UP000813461"/>
    </source>
</evidence>
<dbReference type="GO" id="GO:0016020">
    <property type="term" value="C:membrane"/>
    <property type="evidence" value="ECO:0007669"/>
    <property type="project" value="UniProtKB-SubCell"/>
</dbReference>
<dbReference type="PANTHER" id="PTHR33048">
    <property type="entry name" value="PTH11-LIKE INTEGRAL MEMBRANE PROTEIN (AFU_ORTHOLOGUE AFUA_5G11245)"/>
    <property type="match status" value="1"/>
</dbReference>
<gene>
    <name evidence="8" type="ORF">FB567DRAFT_543985</name>
</gene>
<name>A0A8K0RKY8_9PLEO</name>
<keyword evidence="9" id="KW-1185">Reference proteome</keyword>
<dbReference type="InterPro" id="IPR049326">
    <property type="entry name" value="Rhodopsin_dom_fungi"/>
</dbReference>
<dbReference type="Proteomes" id="UP000813461">
    <property type="component" value="Unassembled WGS sequence"/>
</dbReference>